<organism evidence="1 2">
    <name type="scientific">Niallia oryzisoli</name>
    <dbReference type="NCBI Taxonomy" id="1737571"/>
    <lineage>
        <taxon>Bacteria</taxon>
        <taxon>Bacillati</taxon>
        <taxon>Bacillota</taxon>
        <taxon>Bacilli</taxon>
        <taxon>Bacillales</taxon>
        <taxon>Bacillaceae</taxon>
        <taxon>Niallia</taxon>
    </lineage>
</organism>
<name>A0ABZ2C7C2_9BACI</name>
<sequence length="69" mass="7707">MLYKTAQVEMGKEAEVQNYLNSLGLKNEPYTSDGTTFIEIEAPTDSIVEEIKKLEGVKKVKDTVFYSGS</sequence>
<gene>
    <name evidence="1" type="ORF">R4Z09_19470</name>
</gene>
<reference evidence="1 2" key="1">
    <citation type="submission" date="2023-10" db="EMBL/GenBank/DDBJ databases">
        <title>Niallia locisalis sp.nov. isolated from a salt pond sample.</title>
        <authorList>
            <person name="Li X.-J."/>
            <person name="Dong L."/>
        </authorList>
    </citation>
    <scope>NUCLEOTIDE SEQUENCE [LARGE SCALE GENOMIC DNA]</scope>
    <source>
        <strain evidence="1 2">DSM 29761</strain>
    </source>
</reference>
<dbReference type="EMBL" id="CP137640">
    <property type="protein sequence ID" value="WVX79464.1"/>
    <property type="molecule type" value="Genomic_DNA"/>
</dbReference>
<keyword evidence="2" id="KW-1185">Reference proteome</keyword>
<proteinExistence type="predicted"/>
<dbReference type="RefSeq" id="WP_338448398.1">
    <property type="nucleotide sequence ID" value="NZ_CP137640.1"/>
</dbReference>
<dbReference type="Proteomes" id="UP001357223">
    <property type="component" value="Chromosome"/>
</dbReference>
<protein>
    <submittedName>
        <fullName evidence="1">Uncharacterized protein</fullName>
    </submittedName>
</protein>
<evidence type="ECO:0000313" key="1">
    <source>
        <dbReference type="EMBL" id="WVX79464.1"/>
    </source>
</evidence>
<evidence type="ECO:0000313" key="2">
    <source>
        <dbReference type="Proteomes" id="UP001357223"/>
    </source>
</evidence>
<accession>A0ABZ2C7C2</accession>